<feature type="transmembrane region" description="Helical" evidence="7">
    <location>
        <begin position="274"/>
        <end position="292"/>
    </location>
</feature>
<protein>
    <submittedName>
        <fullName evidence="9">MFS transporter</fullName>
    </submittedName>
</protein>
<comment type="subcellular location">
    <subcellularLocation>
        <location evidence="1">Cell membrane</location>
        <topology evidence="1">Multi-pass membrane protein</topology>
    </subcellularLocation>
</comment>
<feature type="transmembrane region" description="Helical" evidence="7">
    <location>
        <begin position="298"/>
        <end position="319"/>
    </location>
</feature>
<feature type="transmembrane region" description="Helical" evidence="7">
    <location>
        <begin position="37"/>
        <end position="62"/>
    </location>
</feature>
<evidence type="ECO:0000259" key="8">
    <source>
        <dbReference type="PROSITE" id="PS50850"/>
    </source>
</evidence>
<feature type="transmembrane region" description="Helical" evidence="7">
    <location>
        <begin position="364"/>
        <end position="384"/>
    </location>
</feature>
<dbReference type="PROSITE" id="PS50850">
    <property type="entry name" value="MFS"/>
    <property type="match status" value="1"/>
</dbReference>
<sequence length="393" mass="42879">MRAYVWMSCGMYFMNGLATAMLGTVLAPFLAHYHVSYALGGVFVLLQFAGYLLGVPASTIVVQRYGHRIAILLAGLCIGIAETTIGCLPLLPVALFMSCLNGVGLAMTQTTIASSMIEWFEGRRAVIMSRLEVAFGLGCLIIPLCESRLLAVHIWQVGFWIVGIFALLISLAWPFVSINPESNANEGPMDAYTRAPKVTSTQSKVVFMALFLFMILLYVGLESCFNNFLPAIFMSYLGQRADVASLTVTAFWTSMVVGRTLTGWAIRKVNYSQFLLSSIGATLLFVMVMASWRSISLFYVISCFIGLSMSGIYVVTLVYANHTFPGQGSRVTRWVTVFAGVGGAALPGIFGYCMDQLSVDQNLWLLAGFTFLLLATLSVIVYLGSAWTHKVSS</sequence>
<dbReference type="Proteomes" id="UP000829401">
    <property type="component" value="Chromosome"/>
</dbReference>
<dbReference type="Pfam" id="PF07690">
    <property type="entry name" value="MFS_1"/>
    <property type="match status" value="1"/>
</dbReference>
<evidence type="ECO:0000256" key="1">
    <source>
        <dbReference type="ARBA" id="ARBA00004651"/>
    </source>
</evidence>
<proteinExistence type="inferred from homology"/>
<evidence type="ECO:0000256" key="2">
    <source>
        <dbReference type="ARBA" id="ARBA00008335"/>
    </source>
</evidence>
<feature type="transmembrane region" description="Helical" evidence="7">
    <location>
        <begin position="331"/>
        <end position="352"/>
    </location>
</feature>
<evidence type="ECO:0000256" key="7">
    <source>
        <dbReference type="SAM" id="Phobius"/>
    </source>
</evidence>
<accession>A0A9E6ZH81</accession>
<feature type="transmembrane region" description="Helical" evidence="7">
    <location>
        <begin position="241"/>
        <end position="262"/>
    </location>
</feature>
<dbReference type="Gene3D" id="1.20.1250.20">
    <property type="entry name" value="MFS general substrate transporter like domains"/>
    <property type="match status" value="2"/>
</dbReference>
<keyword evidence="3" id="KW-0813">Transport</keyword>
<dbReference type="InterPro" id="IPR020846">
    <property type="entry name" value="MFS_dom"/>
</dbReference>
<organism evidence="9 10">
    <name type="scientific">Alicyclobacillus acidoterrestris (strain ATCC 49025 / DSM 3922 / CIP 106132 / NCIMB 13137 / GD3B)</name>
    <dbReference type="NCBI Taxonomy" id="1356854"/>
    <lineage>
        <taxon>Bacteria</taxon>
        <taxon>Bacillati</taxon>
        <taxon>Bacillota</taxon>
        <taxon>Bacilli</taxon>
        <taxon>Bacillales</taxon>
        <taxon>Alicyclobacillaceae</taxon>
        <taxon>Alicyclobacillus</taxon>
    </lineage>
</organism>
<evidence type="ECO:0000256" key="6">
    <source>
        <dbReference type="ARBA" id="ARBA00023136"/>
    </source>
</evidence>
<evidence type="ECO:0000313" key="9">
    <source>
        <dbReference type="EMBL" id="UNO50667.1"/>
    </source>
</evidence>
<evidence type="ECO:0000313" key="10">
    <source>
        <dbReference type="Proteomes" id="UP000829401"/>
    </source>
</evidence>
<feature type="domain" description="Major facilitator superfamily (MFS) profile" evidence="8">
    <location>
        <begin position="4"/>
        <end position="393"/>
    </location>
</feature>
<dbReference type="KEGG" id="aaco:K1I37_09650"/>
<gene>
    <name evidence="9" type="ORF">K1I37_09650</name>
</gene>
<feature type="transmembrane region" description="Helical" evidence="7">
    <location>
        <begin position="12"/>
        <end position="31"/>
    </location>
</feature>
<keyword evidence="6 7" id="KW-0472">Membrane</keyword>
<keyword evidence="4 7" id="KW-0812">Transmembrane</keyword>
<reference evidence="10" key="1">
    <citation type="journal article" date="2022" name="G3 (Bethesda)">
        <title>Unveiling the complete genome sequence of Alicyclobacillus acidoterrestris DSM 3922T, a taint-producing strain.</title>
        <authorList>
            <person name="Leonardo I.C."/>
            <person name="Barreto Crespo M.T."/>
            <person name="Gaspar F.B."/>
        </authorList>
    </citation>
    <scope>NUCLEOTIDE SEQUENCE [LARGE SCALE GENOMIC DNA]</scope>
    <source>
        <strain evidence="10">DSM 3922</strain>
    </source>
</reference>
<feature type="transmembrane region" description="Helical" evidence="7">
    <location>
        <begin position="157"/>
        <end position="176"/>
    </location>
</feature>
<feature type="transmembrane region" description="Helical" evidence="7">
    <location>
        <begin position="205"/>
        <end position="221"/>
    </location>
</feature>
<dbReference type="PANTHER" id="PTHR23514">
    <property type="entry name" value="BYPASS OF STOP CODON PROTEIN 6"/>
    <property type="match status" value="1"/>
</dbReference>
<name>A0A9E6ZH81_ALIAG</name>
<dbReference type="InterPro" id="IPR011701">
    <property type="entry name" value="MFS"/>
</dbReference>
<evidence type="ECO:0000256" key="3">
    <source>
        <dbReference type="ARBA" id="ARBA00022448"/>
    </source>
</evidence>
<dbReference type="InterPro" id="IPR036259">
    <property type="entry name" value="MFS_trans_sf"/>
</dbReference>
<dbReference type="InterPro" id="IPR051788">
    <property type="entry name" value="MFS_Transporter"/>
</dbReference>
<comment type="similarity">
    <text evidence="2">Belongs to the major facilitator superfamily.</text>
</comment>
<feature type="transmembrane region" description="Helical" evidence="7">
    <location>
        <begin position="69"/>
        <end position="91"/>
    </location>
</feature>
<evidence type="ECO:0000256" key="4">
    <source>
        <dbReference type="ARBA" id="ARBA00022692"/>
    </source>
</evidence>
<dbReference type="SUPFAM" id="SSF103473">
    <property type="entry name" value="MFS general substrate transporter"/>
    <property type="match status" value="1"/>
</dbReference>
<dbReference type="EMBL" id="CP080467">
    <property type="protein sequence ID" value="UNO50667.1"/>
    <property type="molecule type" value="Genomic_DNA"/>
</dbReference>
<dbReference type="GO" id="GO:0022857">
    <property type="term" value="F:transmembrane transporter activity"/>
    <property type="evidence" value="ECO:0007669"/>
    <property type="project" value="InterPro"/>
</dbReference>
<dbReference type="AlphaFoldDB" id="A0A9E6ZH81"/>
<evidence type="ECO:0000256" key="5">
    <source>
        <dbReference type="ARBA" id="ARBA00022989"/>
    </source>
</evidence>
<keyword evidence="5 7" id="KW-1133">Transmembrane helix</keyword>
<keyword evidence="10" id="KW-1185">Reference proteome</keyword>
<dbReference type="PANTHER" id="PTHR23514:SF3">
    <property type="entry name" value="BYPASS OF STOP CODON PROTEIN 6"/>
    <property type="match status" value="1"/>
</dbReference>
<dbReference type="GO" id="GO:0005886">
    <property type="term" value="C:plasma membrane"/>
    <property type="evidence" value="ECO:0007669"/>
    <property type="project" value="UniProtKB-SubCell"/>
</dbReference>